<organism evidence="4 5">
    <name type="scientific">Saccharopolyspora hordei</name>
    <dbReference type="NCBI Taxonomy" id="1838"/>
    <lineage>
        <taxon>Bacteria</taxon>
        <taxon>Bacillati</taxon>
        <taxon>Actinomycetota</taxon>
        <taxon>Actinomycetes</taxon>
        <taxon>Pseudonocardiales</taxon>
        <taxon>Pseudonocardiaceae</taxon>
        <taxon>Saccharopolyspora</taxon>
    </lineage>
</organism>
<dbReference type="PANTHER" id="PTHR11895:SF7">
    <property type="entry name" value="GLUTAMYL-TRNA(GLN) AMIDOTRANSFERASE SUBUNIT A, MITOCHONDRIAL"/>
    <property type="match status" value="1"/>
</dbReference>
<evidence type="ECO:0000256" key="2">
    <source>
        <dbReference type="SAM" id="MobiDB-lite"/>
    </source>
</evidence>
<dbReference type="Pfam" id="PF01425">
    <property type="entry name" value="Amidase"/>
    <property type="match status" value="1"/>
</dbReference>
<dbReference type="PROSITE" id="PS00571">
    <property type="entry name" value="AMIDASES"/>
    <property type="match status" value="1"/>
</dbReference>
<dbReference type="InterPro" id="IPR023631">
    <property type="entry name" value="Amidase_dom"/>
</dbReference>
<dbReference type="EMBL" id="JACCFJ010000001">
    <property type="protein sequence ID" value="NYI84953.1"/>
    <property type="molecule type" value="Genomic_DNA"/>
</dbReference>
<reference evidence="4 5" key="1">
    <citation type="submission" date="2020-07" db="EMBL/GenBank/DDBJ databases">
        <title>Sequencing the genomes of 1000 actinobacteria strains.</title>
        <authorList>
            <person name="Klenk H.-P."/>
        </authorList>
    </citation>
    <scope>NUCLEOTIDE SEQUENCE [LARGE SCALE GENOMIC DNA]</scope>
    <source>
        <strain evidence="4 5">DSM 44065</strain>
    </source>
</reference>
<dbReference type="Proteomes" id="UP000587002">
    <property type="component" value="Unassembled WGS sequence"/>
</dbReference>
<dbReference type="InterPro" id="IPR000120">
    <property type="entry name" value="Amidase"/>
</dbReference>
<feature type="domain" description="Amidase" evidence="3">
    <location>
        <begin position="27"/>
        <end position="474"/>
    </location>
</feature>
<proteinExistence type="inferred from homology"/>
<dbReference type="AlphaFoldDB" id="A0A853AQA5"/>
<dbReference type="InterPro" id="IPR036928">
    <property type="entry name" value="AS_sf"/>
</dbReference>
<keyword evidence="5" id="KW-1185">Reference proteome</keyword>
<gene>
    <name evidence="4" type="ORF">HNR68_003583</name>
</gene>
<comment type="similarity">
    <text evidence="1">Belongs to the amidase family.</text>
</comment>
<dbReference type="PANTHER" id="PTHR11895">
    <property type="entry name" value="TRANSAMIDASE"/>
    <property type="match status" value="1"/>
</dbReference>
<dbReference type="SUPFAM" id="SSF75304">
    <property type="entry name" value="Amidase signature (AS) enzymes"/>
    <property type="match status" value="1"/>
</dbReference>
<sequence>MDYAEYRRHDAVGLAELVRTGEVAPPELLETAIERAEQVNDRINAIVRPMVGIARERAAQPLTGALAGVPFLVKDLHQDYAGVRTGSGSRSTRTAVATRHSASVERWLDAGLVIFGRTNTPEFGAKGITEPVAHGPSRNPWDTDRTPGGSSGGSAAAVAAGIVPVAGASDGGGSIRIPAACCGLFGLKPGRGLVPAGPDRAEQMHGGATDGVISRTVRDSAVMLDVLTARPDPGGPYLAARPELPYAEHARREPGRLRIGFTCRSPLGSAVSPHAVSAVKDAAALLAGLGHDVEEAEPDIDGRQLSRDFLTVWFVQLARAVEDARRAFGAAPDDFELDTRLLAAAGRETKAVEYVAVLDRWNDHNRALADFHSRYDLLLTPALAHPPGRIGELDTPPALQKAVQLLLAVGLAGKVARTRPVNDLVLKNLEKVPFTQLANVTGRPAMSVPTYRTPDGLPLGVQFVGGLGAEPTLLSLAAQLEAERPWAHLEPPL</sequence>
<name>A0A853AQA5_9PSEU</name>
<evidence type="ECO:0000259" key="3">
    <source>
        <dbReference type="Pfam" id="PF01425"/>
    </source>
</evidence>
<comment type="caution">
    <text evidence="4">The sequence shown here is derived from an EMBL/GenBank/DDBJ whole genome shotgun (WGS) entry which is preliminary data.</text>
</comment>
<evidence type="ECO:0000313" key="4">
    <source>
        <dbReference type="EMBL" id="NYI84953.1"/>
    </source>
</evidence>
<dbReference type="EC" id="3.5.1.4" evidence="4"/>
<dbReference type="InterPro" id="IPR020556">
    <property type="entry name" value="Amidase_CS"/>
</dbReference>
<evidence type="ECO:0000256" key="1">
    <source>
        <dbReference type="ARBA" id="ARBA00009199"/>
    </source>
</evidence>
<protein>
    <submittedName>
        <fullName evidence="4">Amidase</fullName>
        <ecNumber evidence="4">3.5.1.4</ecNumber>
    </submittedName>
</protein>
<evidence type="ECO:0000313" key="5">
    <source>
        <dbReference type="Proteomes" id="UP000587002"/>
    </source>
</evidence>
<dbReference type="Gene3D" id="3.90.1300.10">
    <property type="entry name" value="Amidase signature (AS) domain"/>
    <property type="match status" value="1"/>
</dbReference>
<feature type="region of interest" description="Disordered" evidence="2">
    <location>
        <begin position="124"/>
        <end position="155"/>
    </location>
</feature>
<dbReference type="RefSeq" id="WP_179722611.1">
    <property type="nucleotide sequence ID" value="NZ_BAABFH010000001.1"/>
</dbReference>
<accession>A0A853AQA5</accession>
<keyword evidence="4" id="KW-0378">Hydrolase</keyword>
<dbReference type="GO" id="GO:0004040">
    <property type="term" value="F:amidase activity"/>
    <property type="evidence" value="ECO:0007669"/>
    <property type="project" value="UniProtKB-EC"/>
</dbReference>